<dbReference type="PANTHER" id="PTHR43198">
    <property type="entry name" value="BIFUNCTIONAL TH2 PROTEIN"/>
    <property type="match status" value="1"/>
</dbReference>
<dbReference type="InterPro" id="IPR050967">
    <property type="entry name" value="Thiamine_Salvage_TenA"/>
</dbReference>
<dbReference type="SUPFAM" id="SSF48613">
    <property type="entry name" value="Heme oxygenase-like"/>
    <property type="match status" value="2"/>
</dbReference>
<comment type="caution">
    <text evidence="3">The sequence shown here is derived from an EMBL/GenBank/DDBJ whole genome shotgun (WGS) entry which is preliminary data.</text>
</comment>
<keyword evidence="1" id="KW-0732">Signal</keyword>
<evidence type="ECO:0000256" key="1">
    <source>
        <dbReference type="SAM" id="SignalP"/>
    </source>
</evidence>
<evidence type="ECO:0000313" key="4">
    <source>
        <dbReference type="Proteomes" id="UP000198287"/>
    </source>
</evidence>
<dbReference type="GO" id="GO:0006772">
    <property type="term" value="P:thiamine metabolic process"/>
    <property type="evidence" value="ECO:0007669"/>
    <property type="project" value="UniProtKB-ARBA"/>
</dbReference>
<dbReference type="PANTHER" id="PTHR43198:SF2">
    <property type="entry name" value="SI:CH1073-67J19.1-RELATED"/>
    <property type="match status" value="1"/>
</dbReference>
<organism evidence="3 4">
    <name type="scientific">Folsomia candida</name>
    <name type="common">Springtail</name>
    <dbReference type="NCBI Taxonomy" id="158441"/>
    <lineage>
        <taxon>Eukaryota</taxon>
        <taxon>Metazoa</taxon>
        <taxon>Ecdysozoa</taxon>
        <taxon>Arthropoda</taxon>
        <taxon>Hexapoda</taxon>
        <taxon>Collembola</taxon>
        <taxon>Entomobryomorpha</taxon>
        <taxon>Isotomoidea</taxon>
        <taxon>Isotomidae</taxon>
        <taxon>Proisotominae</taxon>
        <taxon>Folsomia</taxon>
    </lineage>
</organism>
<feature type="chain" id="PRO_5012714226" evidence="1">
    <location>
        <begin position="22"/>
        <end position="427"/>
    </location>
</feature>
<name>A0A226EE87_FOLCA</name>
<dbReference type="EMBL" id="LNIX01000004">
    <property type="protein sequence ID" value="OXA55729.1"/>
    <property type="molecule type" value="Genomic_DNA"/>
</dbReference>
<gene>
    <name evidence="3" type="ORF">Fcan01_09077</name>
</gene>
<evidence type="ECO:0000313" key="3">
    <source>
        <dbReference type="EMBL" id="OXA55729.1"/>
    </source>
</evidence>
<dbReference type="InterPro" id="IPR004305">
    <property type="entry name" value="Thiaminase-2/PQQC"/>
</dbReference>
<accession>A0A226EE87</accession>
<dbReference type="InterPro" id="IPR016084">
    <property type="entry name" value="Haem_Oase-like_multi-hlx"/>
</dbReference>
<dbReference type="Pfam" id="PF03070">
    <property type="entry name" value="TENA_THI-4"/>
    <property type="match status" value="2"/>
</dbReference>
<feature type="domain" description="Thiaminase-2/PQQC" evidence="2">
    <location>
        <begin position="227"/>
        <end position="366"/>
    </location>
</feature>
<proteinExistence type="predicted"/>
<reference evidence="3 4" key="1">
    <citation type="submission" date="2015-12" db="EMBL/GenBank/DDBJ databases">
        <title>The genome of Folsomia candida.</title>
        <authorList>
            <person name="Faddeeva A."/>
            <person name="Derks M.F."/>
            <person name="Anvar Y."/>
            <person name="Smit S."/>
            <person name="Van Straalen N."/>
            <person name="Roelofs D."/>
        </authorList>
    </citation>
    <scope>NUCLEOTIDE SEQUENCE [LARGE SCALE GENOMIC DNA]</scope>
    <source>
        <strain evidence="3 4">VU population</strain>
        <tissue evidence="3">Whole body</tissue>
    </source>
</reference>
<keyword evidence="4" id="KW-1185">Reference proteome</keyword>
<feature type="signal peptide" evidence="1">
    <location>
        <begin position="1"/>
        <end position="21"/>
    </location>
</feature>
<dbReference type="GO" id="GO:0005829">
    <property type="term" value="C:cytosol"/>
    <property type="evidence" value="ECO:0007669"/>
    <property type="project" value="TreeGrafter"/>
</dbReference>
<feature type="domain" description="Thiaminase-2/PQQC" evidence="2">
    <location>
        <begin position="45"/>
        <end position="102"/>
    </location>
</feature>
<dbReference type="Gene3D" id="1.20.910.10">
    <property type="entry name" value="Heme oxygenase-like"/>
    <property type="match status" value="2"/>
</dbReference>
<sequence>MTPSRLSILLVLFALTYSTLTYKISDSLPFNRMVERIQIAEYFKNATINHPLYTAMAEGTLPLKTFKALIQQDNLYVDNFFHEFGILAKREIDLERKKYIQSVADGNMQQFFDKFYVKFNFSKGVHMVPTILEYAVFELTAATHADIGVALATMYPAYDIWTRMGNGYYDRLGNDTKTKRAMLHAYTRSVYYQFKFAETVLALEPAFDPVPTFTDLVDLHVTPDAQAGVVNHALFREIVGGTLPLDRFAVMVQQGDNWMKGFYGAMAYMERKETDKELKQRLHKDSGYVDSYFDRVYEKYDIPRPYFAEEYTKAYLDHIISKSHHASIAEGLAAVYPSYFLWNRIGTEVNKLARNVTNHPYMDFVQFNNPAGSKSLAKFQSLINTYFEELDGDLETKWKMFQVVGDSILYEGMLANGEYRIGRPQGF</sequence>
<evidence type="ECO:0000259" key="2">
    <source>
        <dbReference type="Pfam" id="PF03070"/>
    </source>
</evidence>
<protein>
    <submittedName>
        <fullName evidence="3">Thiamine biosynthesis multifunctional protein ThiED</fullName>
    </submittedName>
</protein>
<dbReference type="AlphaFoldDB" id="A0A226EE87"/>
<dbReference type="Proteomes" id="UP000198287">
    <property type="component" value="Unassembled WGS sequence"/>
</dbReference>